<proteinExistence type="predicted"/>
<evidence type="ECO:0000313" key="2">
    <source>
        <dbReference type="Proteomes" id="UP000319383"/>
    </source>
</evidence>
<dbReference type="AlphaFoldDB" id="A0A517ZPK6"/>
<keyword evidence="2" id="KW-1185">Reference proteome</keyword>
<accession>A0A517ZPK6</accession>
<protein>
    <submittedName>
        <fullName evidence="1">Uncharacterized protein</fullName>
    </submittedName>
</protein>
<name>A0A517ZPK6_9PLAN</name>
<organism evidence="1 2">
    <name type="scientific">Symmachiella dynata</name>
    <dbReference type="NCBI Taxonomy" id="2527995"/>
    <lineage>
        <taxon>Bacteria</taxon>
        <taxon>Pseudomonadati</taxon>
        <taxon>Planctomycetota</taxon>
        <taxon>Planctomycetia</taxon>
        <taxon>Planctomycetales</taxon>
        <taxon>Planctomycetaceae</taxon>
        <taxon>Symmachiella</taxon>
    </lineage>
</organism>
<sequence length="77" mass="9467">MVAIYTPLHDFENGAYPAWHYKCRRFHKKQRVTFENRQKTPIKEQRSLRLMTLLIFIRVQWWPKLPVRVLFSTLHTV</sequence>
<reference evidence="1 2" key="1">
    <citation type="submission" date="2019-02" db="EMBL/GenBank/DDBJ databases">
        <title>Deep-cultivation of Planctomycetes and their phenomic and genomic characterization uncovers novel biology.</title>
        <authorList>
            <person name="Wiegand S."/>
            <person name="Jogler M."/>
            <person name="Boedeker C."/>
            <person name="Pinto D."/>
            <person name="Vollmers J."/>
            <person name="Rivas-Marin E."/>
            <person name="Kohn T."/>
            <person name="Peeters S.H."/>
            <person name="Heuer A."/>
            <person name="Rast P."/>
            <person name="Oberbeckmann S."/>
            <person name="Bunk B."/>
            <person name="Jeske O."/>
            <person name="Meyerdierks A."/>
            <person name="Storesund J.E."/>
            <person name="Kallscheuer N."/>
            <person name="Luecker S."/>
            <person name="Lage O.M."/>
            <person name="Pohl T."/>
            <person name="Merkel B.J."/>
            <person name="Hornburger P."/>
            <person name="Mueller R.-W."/>
            <person name="Bruemmer F."/>
            <person name="Labrenz M."/>
            <person name="Spormann A.M."/>
            <person name="Op den Camp H."/>
            <person name="Overmann J."/>
            <person name="Amann R."/>
            <person name="Jetten M.S.M."/>
            <person name="Mascher T."/>
            <person name="Medema M.H."/>
            <person name="Devos D.P."/>
            <person name="Kaster A.-K."/>
            <person name="Ovreas L."/>
            <person name="Rohde M."/>
            <person name="Galperin M.Y."/>
            <person name="Jogler C."/>
        </authorList>
    </citation>
    <scope>NUCLEOTIDE SEQUENCE [LARGE SCALE GENOMIC DNA]</scope>
    <source>
        <strain evidence="1 2">Mal52</strain>
    </source>
</reference>
<evidence type="ECO:0000313" key="1">
    <source>
        <dbReference type="EMBL" id="QDU44413.1"/>
    </source>
</evidence>
<dbReference type="KEGG" id="sdyn:Mal52_28940"/>
<dbReference type="Proteomes" id="UP000319383">
    <property type="component" value="Chromosome"/>
</dbReference>
<dbReference type="EMBL" id="CP036276">
    <property type="protein sequence ID" value="QDU44413.1"/>
    <property type="molecule type" value="Genomic_DNA"/>
</dbReference>
<gene>
    <name evidence="1" type="ORF">Mal52_28940</name>
</gene>